<protein>
    <submittedName>
        <fullName evidence="1">Uncharacterized protein</fullName>
    </submittedName>
</protein>
<keyword evidence="2" id="KW-1185">Reference proteome</keyword>
<sequence length="344" mass="39980">METATTIHNLYTDIWQEIFQYFNALEILYSFTHLTDATDALLSNEHYRLYLRGLVVDRCTRRLPEKRFLTRIVSLELHENKHVDDIRPCSEIRSLKLIGNTQWIINVLTKATHTVSNLEQLILIIPGVGLLYDLLTCTSTFLSLRRLAIYAEDEEERVKTSTSLFRETEIEQFTLHSCSSIAWYNLAHMSRHFQNVRFLDITLFKVNRNPDILYGFPKLRSISLTLVEVPFDSIIQFVATTPALMKIRLNGLANDQGYVINNKWRDLFQPCPSLIKVTVNLSLEQDMNSFYNHIIQTALQEFNLVLKCLDGEGCCDGAGQRHWWNLSGIIIKKDQYMRKKDSIL</sequence>
<dbReference type="InterPro" id="IPR032675">
    <property type="entry name" value="LRR_dom_sf"/>
</dbReference>
<dbReference type="SUPFAM" id="SSF52047">
    <property type="entry name" value="RNI-like"/>
    <property type="match status" value="1"/>
</dbReference>
<name>A0A815Y6A9_ADIRI</name>
<proteinExistence type="predicted"/>
<reference evidence="1" key="1">
    <citation type="submission" date="2021-02" db="EMBL/GenBank/DDBJ databases">
        <authorList>
            <person name="Nowell W R."/>
        </authorList>
    </citation>
    <scope>NUCLEOTIDE SEQUENCE</scope>
</reference>
<dbReference type="EMBL" id="CAJNOR010005543">
    <property type="protein sequence ID" value="CAF1566925.1"/>
    <property type="molecule type" value="Genomic_DNA"/>
</dbReference>
<accession>A0A815Y6A9</accession>
<dbReference type="Proteomes" id="UP000663828">
    <property type="component" value="Unassembled WGS sequence"/>
</dbReference>
<dbReference type="Gene3D" id="3.80.10.10">
    <property type="entry name" value="Ribonuclease Inhibitor"/>
    <property type="match status" value="1"/>
</dbReference>
<gene>
    <name evidence="1" type="ORF">XAT740_LOCUS44106</name>
</gene>
<comment type="caution">
    <text evidence="1">The sequence shown here is derived from an EMBL/GenBank/DDBJ whole genome shotgun (WGS) entry which is preliminary data.</text>
</comment>
<evidence type="ECO:0000313" key="2">
    <source>
        <dbReference type="Proteomes" id="UP000663828"/>
    </source>
</evidence>
<dbReference type="AlphaFoldDB" id="A0A815Y6A9"/>
<evidence type="ECO:0000313" key="1">
    <source>
        <dbReference type="EMBL" id="CAF1566925.1"/>
    </source>
</evidence>
<organism evidence="1 2">
    <name type="scientific">Adineta ricciae</name>
    <name type="common">Rotifer</name>
    <dbReference type="NCBI Taxonomy" id="249248"/>
    <lineage>
        <taxon>Eukaryota</taxon>
        <taxon>Metazoa</taxon>
        <taxon>Spiralia</taxon>
        <taxon>Gnathifera</taxon>
        <taxon>Rotifera</taxon>
        <taxon>Eurotatoria</taxon>
        <taxon>Bdelloidea</taxon>
        <taxon>Adinetida</taxon>
        <taxon>Adinetidae</taxon>
        <taxon>Adineta</taxon>
    </lineage>
</organism>